<accession>A0ACC4B7H1</accession>
<comment type="caution">
    <text evidence="1">The sequence shown here is derived from an EMBL/GenBank/DDBJ whole genome shotgun (WGS) entry which is preliminary data.</text>
</comment>
<name>A0ACC4B7H1_POPAL</name>
<gene>
    <name evidence="1" type="ORF">D5086_025140</name>
</gene>
<organism evidence="1 2">
    <name type="scientific">Populus alba</name>
    <name type="common">White poplar</name>
    <dbReference type="NCBI Taxonomy" id="43335"/>
    <lineage>
        <taxon>Eukaryota</taxon>
        <taxon>Viridiplantae</taxon>
        <taxon>Streptophyta</taxon>
        <taxon>Embryophyta</taxon>
        <taxon>Tracheophyta</taxon>
        <taxon>Spermatophyta</taxon>
        <taxon>Magnoliopsida</taxon>
        <taxon>eudicotyledons</taxon>
        <taxon>Gunneridae</taxon>
        <taxon>Pentapetalae</taxon>
        <taxon>rosids</taxon>
        <taxon>fabids</taxon>
        <taxon>Malpighiales</taxon>
        <taxon>Salicaceae</taxon>
        <taxon>Saliceae</taxon>
        <taxon>Populus</taxon>
    </lineage>
</organism>
<dbReference type="Proteomes" id="UP000309997">
    <property type="component" value="Unassembled WGS sequence"/>
</dbReference>
<dbReference type="EMBL" id="RCHU02000013">
    <property type="protein sequence ID" value="KAL3574527.1"/>
    <property type="molecule type" value="Genomic_DNA"/>
</dbReference>
<sequence>MEEKPDATATATATATAIATATTVTNINDLPQDILIRILSFLPTLDTITTSLISTKWKPLWSLVPSLNFSYTHFPPYNNFSTTRQFFSEFIDRTLILKPQLPLKKFRLEFIYEDRYRYHVDSWLAPKDVFPKDFLLYNLKHLELQTGYTTYDLLGMAALLELCPNLETMHLDPLYKVVEDESLSEELLNKPINLFMPNLKEVRLKAFVPGQNQNQFSQFVSLLKKQGVVLEKIVLVSLYNGTSLPPVILRRRPPRAEVDEESSLHVEGSPER</sequence>
<evidence type="ECO:0000313" key="2">
    <source>
        <dbReference type="Proteomes" id="UP000309997"/>
    </source>
</evidence>
<keyword evidence="2" id="KW-1185">Reference proteome</keyword>
<proteinExistence type="predicted"/>
<evidence type="ECO:0000313" key="1">
    <source>
        <dbReference type="EMBL" id="KAL3574527.1"/>
    </source>
</evidence>
<protein>
    <submittedName>
        <fullName evidence="1">Uncharacterized protein</fullName>
    </submittedName>
</protein>
<reference evidence="1 2" key="1">
    <citation type="journal article" date="2024" name="Plant Biotechnol. J.">
        <title>Genome and CRISPR/Cas9 system of a widespread forest tree (Populus alba) in the world.</title>
        <authorList>
            <person name="Liu Y.J."/>
            <person name="Jiang P.F."/>
            <person name="Han X.M."/>
            <person name="Li X.Y."/>
            <person name="Wang H.M."/>
            <person name="Wang Y.J."/>
            <person name="Wang X.X."/>
            <person name="Zeng Q.Y."/>
        </authorList>
    </citation>
    <scope>NUCLEOTIDE SEQUENCE [LARGE SCALE GENOMIC DNA]</scope>
    <source>
        <strain evidence="2">cv. PAL-ZL1</strain>
    </source>
</reference>